<proteinExistence type="predicted"/>
<reference evidence="1 2" key="1">
    <citation type="submission" date="2018-12" db="EMBL/GenBank/DDBJ databases">
        <authorList>
            <consortium name="Pathogen Informatics"/>
        </authorList>
    </citation>
    <scope>NUCLEOTIDE SEQUENCE [LARGE SCALE GENOMIC DNA]</scope>
    <source>
        <strain evidence="1 2">NCTC11214</strain>
    </source>
</reference>
<name>A0A3S5D767_SEROD</name>
<dbReference type="EMBL" id="LR134117">
    <property type="protein sequence ID" value="VDZ55915.1"/>
    <property type="molecule type" value="Genomic_DNA"/>
</dbReference>
<evidence type="ECO:0000313" key="2">
    <source>
        <dbReference type="Proteomes" id="UP000281391"/>
    </source>
</evidence>
<dbReference type="Proteomes" id="UP000281391">
    <property type="component" value="Chromosome"/>
</dbReference>
<evidence type="ECO:0000313" key="1">
    <source>
        <dbReference type="EMBL" id="VDZ55915.1"/>
    </source>
</evidence>
<gene>
    <name evidence="1" type="ORF">NCTC11214_01905</name>
</gene>
<protein>
    <submittedName>
        <fullName evidence="1">Uncharacterized protein</fullName>
    </submittedName>
</protein>
<organism evidence="1 2">
    <name type="scientific">Serratia odorifera</name>
    <dbReference type="NCBI Taxonomy" id="618"/>
    <lineage>
        <taxon>Bacteria</taxon>
        <taxon>Pseudomonadati</taxon>
        <taxon>Pseudomonadota</taxon>
        <taxon>Gammaproteobacteria</taxon>
        <taxon>Enterobacterales</taxon>
        <taxon>Yersiniaceae</taxon>
        <taxon>Serratia</taxon>
    </lineage>
</organism>
<dbReference type="KEGG" id="sof:NCTC11214_01905"/>
<accession>A0A3S5D767</accession>
<sequence length="83" mass="9220">MVYLGQARWRFKIEGALKLILQNRLIVKTLIVKNTGWAQVDGNASGLTQSNALDSNSLDLKLRASSICSMVKLNTLLGRRLHP</sequence>
<dbReference type="AlphaFoldDB" id="A0A3S5D767"/>